<accession>A0A2X4EYQ8</accession>
<dbReference type="AlphaFoldDB" id="A0A2X4EYQ8"/>
<name>A0A2X4EYQ8_MICLC</name>
<dbReference type="EMBL" id="LS483396">
    <property type="protein sequence ID" value="SQG48613.1"/>
    <property type="molecule type" value="Genomic_DNA"/>
</dbReference>
<dbReference type="InterPro" id="IPR021799">
    <property type="entry name" value="PIN-like_prokaryotic"/>
</dbReference>
<evidence type="ECO:0008006" key="3">
    <source>
        <dbReference type="Google" id="ProtNLM"/>
    </source>
</evidence>
<dbReference type="PANTHER" id="PTHR39550">
    <property type="entry name" value="SLL0658 PROTEIN"/>
    <property type="match status" value="1"/>
</dbReference>
<sequence length="179" mass="20094">MTAVPETYVFDTGPLRHFTLKGWLGVLKFLTAGHAVIPESVEQEIRDQQYQHPDLRQILDAEWIVVDRSEDLEFLAAFARYEEHLVAGGRNRGECGVLALGRTHGYRIVIDDNVPRVLAKREKLECTGTLGLLCEAIRKEQLTVPMVESLADDLIMGDYRLPFGPGGFKCWAEQQGLLG</sequence>
<dbReference type="GeneID" id="93344412"/>
<dbReference type="Pfam" id="PF11848">
    <property type="entry name" value="DUF3368"/>
    <property type="match status" value="1"/>
</dbReference>
<reference evidence="1 2" key="1">
    <citation type="submission" date="2018-06" db="EMBL/GenBank/DDBJ databases">
        <authorList>
            <consortium name="Pathogen Informatics"/>
            <person name="Doyle S."/>
        </authorList>
    </citation>
    <scope>NUCLEOTIDE SEQUENCE [LARGE SCALE GENOMIC DNA]</scope>
    <source>
        <strain evidence="1 2">NCTC2665</strain>
    </source>
</reference>
<proteinExistence type="predicted"/>
<protein>
    <recommendedName>
        <fullName evidence="3">Nucleotide-binding protein</fullName>
    </recommendedName>
</protein>
<organism evidence="1 2">
    <name type="scientific">Micrococcus luteus (strain ATCC 4698 / DSM 20030 / JCM 1464 / CCM 169 / CCUG 5858 / IAM 1056 / NBRC 3333 / NCIMB 9278 / NCTC 2665 / VKM Ac-2230)</name>
    <name type="common">Micrococcus lysodeikticus</name>
    <dbReference type="NCBI Taxonomy" id="465515"/>
    <lineage>
        <taxon>Bacteria</taxon>
        <taxon>Bacillati</taxon>
        <taxon>Actinomycetota</taxon>
        <taxon>Actinomycetes</taxon>
        <taxon>Micrococcales</taxon>
        <taxon>Micrococcaceae</taxon>
        <taxon>Micrococcus</taxon>
    </lineage>
</organism>
<gene>
    <name evidence="1" type="ORF">NCTC2665_01251</name>
</gene>
<dbReference type="PANTHER" id="PTHR39550:SF1">
    <property type="entry name" value="SLL0658 PROTEIN"/>
    <property type="match status" value="1"/>
</dbReference>
<dbReference type="RefSeq" id="WP_003038432.1">
    <property type="nucleotide sequence ID" value="NC_012803.1"/>
</dbReference>
<evidence type="ECO:0000313" key="2">
    <source>
        <dbReference type="Proteomes" id="UP000248985"/>
    </source>
</evidence>
<dbReference type="Proteomes" id="UP000248985">
    <property type="component" value="Chromosome 1"/>
</dbReference>
<evidence type="ECO:0000313" key="1">
    <source>
        <dbReference type="EMBL" id="SQG48613.1"/>
    </source>
</evidence>